<evidence type="ECO:0000313" key="3">
    <source>
        <dbReference type="EMBL" id="KAK3317047.1"/>
    </source>
</evidence>
<feature type="region of interest" description="Disordered" evidence="1">
    <location>
        <begin position="346"/>
        <end position="369"/>
    </location>
</feature>
<dbReference type="InterPro" id="IPR022698">
    <property type="entry name" value="OrsD"/>
</dbReference>
<dbReference type="InterPro" id="IPR052400">
    <property type="entry name" value="Zn2-C6_fungal_TF"/>
</dbReference>
<dbReference type="Pfam" id="PF12013">
    <property type="entry name" value="OrsD"/>
    <property type="match status" value="1"/>
</dbReference>
<evidence type="ECO:0000313" key="4">
    <source>
        <dbReference type="Proteomes" id="UP001283341"/>
    </source>
</evidence>
<evidence type="ECO:0000259" key="2">
    <source>
        <dbReference type="PROSITE" id="PS00028"/>
    </source>
</evidence>
<dbReference type="PANTHER" id="PTHR47657">
    <property type="entry name" value="STEROL REGULATORY ELEMENT-BINDING PROTEIN ECM22"/>
    <property type="match status" value="1"/>
</dbReference>
<dbReference type="GO" id="GO:0000981">
    <property type="term" value="F:DNA-binding transcription factor activity, RNA polymerase II-specific"/>
    <property type="evidence" value="ECO:0007669"/>
    <property type="project" value="TreeGrafter"/>
</dbReference>
<comment type="caution">
    <text evidence="3">The sequence shown here is derived from an EMBL/GenBank/DDBJ whole genome shotgun (WGS) entry which is preliminary data.</text>
</comment>
<feature type="compositionally biased region" description="Basic and acidic residues" evidence="1">
    <location>
        <begin position="513"/>
        <end position="526"/>
    </location>
</feature>
<proteinExistence type="predicted"/>
<name>A0AAE0I1Y1_9PEZI</name>
<feature type="region of interest" description="Disordered" evidence="1">
    <location>
        <begin position="502"/>
        <end position="526"/>
    </location>
</feature>
<sequence length="526" mass="58087">MPSTTSSTNTDLLRYEPKHGVLICRECKYAIQKSALDSHLLRHKIYRGERQRLLSSIARLDVLEPDDVQLPVAGLPPVDGLPVISGFRCTSPGCESLYASSKRMRRHWSEAHGVSDPPESCTRLVNLQTFFRGTKLRYFEVSGPVSTPSPPPPTNQAQAATATLPACKRPPGPAPLYDPGLGQYIDLDTLKYFHHFTTNTSLTIPTENHSLTNKRWQVDVVQQAFQSRWLMCGLLTLAACHISCSVSGPYNARETARRGHLDRAVRWLREFSTGWGDIKTRDGGAGILGSLEEAKTGAQMILLQRCCHWTGDDTAPFNLRSFMRTIRGIVCPVFALCSTVSSDDLPEELVPEQNPGTVESEGRSAVNRPPPTEVVNHIKSLSMRMSDALGKPDSALDFFATLSAVDALVDCCGLSYKEDTSAAVWLGLETWLRRVSEHFLQMVARRKPAALVVLAHWSLLLERAEGYCWFLVGLTEKLRTQIVKELPDDASIQSLVEGMPDATAGTSVGGEVDGTHVDPRMDQMQF</sequence>
<reference evidence="3" key="1">
    <citation type="journal article" date="2023" name="Mol. Phylogenet. Evol.">
        <title>Genome-scale phylogeny and comparative genomics of the fungal order Sordariales.</title>
        <authorList>
            <person name="Hensen N."/>
            <person name="Bonometti L."/>
            <person name="Westerberg I."/>
            <person name="Brannstrom I.O."/>
            <person name="Guillou S."/>
            <person name="Cros-Aarteil S."/>
            <person name="Calhoun S."/>
            <person name="Haridas S."/>
            <person name="Kuo A."/>
            <person name="Mondo S."/>
            <person name="Pangilinan J."/>
            <person name="Riley R."/>
            <person name="LaButti K."/>
            <person name="Andreopoulos B."/>
            <person name="Lipzen A."/>
            <person name="Chen C."/>
            <person name="Yan M."/>
            <person name="Daum C."/>
            <person name="Ng V."/>
            <person name="Clum A."/>
            <person name="Steindorff A."/>
            <person name="Ohm R.A."/>
            <person name="Martin F."/>
            <person name="Silar P."/>
            <person name="Natvig D.O."/>
            <person name="Lalanne C."/>
            <person name="Gautier V."/>
            <person name="Ament-Velasquez S.L."/>
            <person name="Kruys A."/>
            <person name="Hutchinson M.I."/>
            <person name="Powell A.J."/>
            <person name="Barry K."/>
            <person name="Miller A.N."/>
            <person name="Grigoriev I.V."/>
            <person name="Debuchy R."/>
            <person name="Gladieux P."/>
            <person name="Hiltunen Thoren M."/>
            <person name="Johannesson H."/>
        </authorList>
    </citation>
    <scope>NUCLEOTIDE SEQUENCE</scope>
    <source>
        <strain evidence="3">CBS 118394</strain>
    </source>
</reference>
<keyword evidence="4" id="KW-1185">Reference proteome</keyword>
<dbReference type="InterPro" id="IPR013087">
    <property type="entry name" value="Znf_C2H2_type"/>
</dbReference>
<protein>
    <recommendedName>
        <fullName evidence="2">C2H2-type domain-containing protein</fullName>
    </recommendedName>
</protein>
<accession>A0AAE0I1Y1</accession>
<reference evidence="3" key="2">
    <citation type="submission" date="2023-06" db="EMBL/GenBank/DDBJ databases">
        <authorList>
            <consortium name="Lawrence Berkeley National Laboratory"/>
            <person name="Haridas S."/>
            <person name="Hensen N."/>
            <person name="Bonometti L."/>
            <person name="Westerberg I."/>
            <person name="Brannstrom I.O."/>
            <person name="Guillou S."/>
            <person name="Cros-Aarteil S."/>
            <person name="Calhoun S."/>
            <person name="Kuo A."/>
            <person name="Mondo S."/>
            <person name="Pangilinan J."/>
            <person name="Riley R."/>
            <person name="Labutti K."/>
            <person name="Andreopoulos B."/>
            <person name="Lipzen A."/>
            <person name="Chen C."/>
            <person name="Yanf M."/>
            <person name="Daum C."/>
            <person name="Ng V."/>
            <person name="Clum A."/>
            <person name="Steindorff A."/>
            <person name="Ohm R."/>
            <person name="Martin F."/>
            <person name="Silar P."/>
            <person name="Natvig D."/>
            <person name="Lalanne C."/>
            <person name="Gautier V."/>
            <person name="Ament-Velasquez S.L."/>
            <person name="Kruys A."/>
            <person name="Hutchinson M.I."/>
            <person name="Powell A.J."/>
            <person name="Barry K."/>
            <person name="Miller A.N."/>
            <person name="Grigoriev I.V."/>
            <person name="Debuchy R."/>
            <person name="Gladieux P."/>
            <person name="Thoren M.H."/>
            <person name="Johannesson H."/>
        </authorList>
    </citation>
    <scope>NUCLEOTIDE SEQUENCE</scope>
    <source>
        <strain evidence="3">CBS 118394</strain>
    </source>
</reference>
<evidence type="ECO:0000256" key="1">
    <source>
        <dbReference type="SAM" id="MobiDB-lite"/>
    </source>
</evidence>
<dbReference type="AlphaFoldDB" id="A0AAE0I1Y1"/>
<feature type="domain" description="C2H2-type" evidence="2">
    <location>
        <begin position="89"/>
        <end position="112"/>
    </location>
</feature>
<dbReference type="PROSITE" id="PS00028">
    <property type="entry name" value="ZINC_FINGER_C2H2_1"/>
    <property type="match status" value="1"/>
</dbReference>
<dbReference type="Proteomes" id="UP001283341">
    <property type="component" value="Unassembled WGS sequence"/>
</dbReference>
<organism evidence="3 4">
    <name type="scientific">Apodospora peruviana</name>
    <dbReference type="NCBI Taxonomy" id="516989"/>
    <lineage>
        <taxon>Eukaryota</taxon>
        <taxon>Fungi</taxon>
        <taxon>Dikarya</taxon>
        <taxon>Ascomycota</taxon>
        <taxon>Pezizomycotina</taxon>
        <taxon>Sordariomycetes</taxon>
        <taxon>Sordariomycetidae</taxon>
        <taxon>Sordariales</taxon>
        <taxon>Lasiosphaeriaceae</taxon>
        <taxon>Apodospora</taxon>
    </lineage>
</organism>
<dbReference type="PANTHER" id="PTHR47657:SF3">
    <property type="entry name" value="ORSELLINIC ACID_F9775 BIOSYNTHESIS CLUSTER PROTEIN D-RELATED"/>
    <property type="match status" value="1"/>
</dbReference>
<dbReference type="EMBL" id="JAUEDM010000005">
    <property type="protein sequence ID" value="KAK3317047.1"/>
    <property type="molecule type" value="Genomic_DNA"/>
</dbReference>
<dbReference type="SMART" id="SM00355">
    <property type="entry name" value="ZnF_C2H2"/>
    <property type="match status" value="2"/>
</dbReference>
<gene>
    <name evidence="3" type="ORF">B0H66DRAFT_479133</name>
</gene>